<proteinExistence type="predicted"/>
<reference evidence="1" key="1">
    <citation type="journal article" date="2015" name="Proc. Natl. Acad. Sci. U.S.A.">
        <title>Multiplexed metagenome mining using short DNA sequence tags facilitates targeted discovery of epoxyketone proteasome inhibitors.</title>
        <authorList>
            <person name="Owen J.G."/>
            <person name="Charlop-Powers Z."/>
            <person name="Smith A.G."/>
            <person name="Ternei M.A."/>
            <person name="Calle P.Y."/>
            <person name="Reddy B.V."/>
            <person name="Montiel D."/>
            <person name="Brady S.F."/>
        </authorList>
    </citation>
    <scope>NUCLEOTIDE SEQUENCE</scope>
</reference>
<accession>A0A0E3M264</accession>
<dbReference type="EMBL" id="KP830090">
    <property type="protein sequence ID" value="AKA59390.1"/>
    <property type="molecule type" value="Genomic_DNA"/>
</dbReference>
<sequence>MDRGRMLVVDEPRRLKQRAGIEVRVACSDPQGLERVLRRELSGLEDGLLEDGLLTFRTRDVDPVVGALGRAAASGVTIASLDISEASLESVLLQLTGEAVRE</sequence>
<protein>
    <submittedName>
        <fullName evidence="1">Uncharacterized protein</fullName>
    </submittedName>
</protein>
<name>A0A0E3M264_9BACT</name>
<organism evidence="1">
    <name type="scientific">uncultured bacterium AB_162</name>
    <dbReference type="NCBI Taxonomy" id="1630011"/>
    <lineage>
        <taxon>Bacteria</taxon>
        <taxon>environmental samples</taxon>
    </lineage>
</organism>
<evidence type="ECO:0000313" key="1">
    <source>
        <dbReference type="EMBL" id="AKA59390.1"/>
    </source>
</evidence>
<dbReference type="AlphaFoldDB" id="A0A0E3M264"/>